<name>A0ABV6VXH6_9ACTN</name>
<sequence>MPLGPWLDEAHRKAPFVPKDQLLGWAGIGTVLTAPLTCNTSVMPDGRQNSLARWLREQPSILRFDSSPRGSSTLDLGGVRGLGEWKRDWSLRFTRSESAGQCVTDVPVFATKDNVIVNPEALEKTRGVLAGTLAQGPALRVREGRPDADGQIATIRLDHAGSPLENDFHMPPHPSAAAPWAVTASSASVLEAAGTFRFRTAPGDEPGLDLIYLAADGDPARGVLRVRQNGPEACLLDAPPIGGDVSVQVRWKRRLATTLNWLSISRKLTDAASQLAQFRDAVIGDTGTKQGWQPVWTDQILAPAWQLTPGSGEFPVCVRLRSERGFQGADCGRRAMDSVAAFRRGFGGISGKNTVWGSRRPSRLTLDQGKSLLSRVRFGCHTEESDAVSGAVVPDPAHFWEVQWQMVDGSWNDTVLTVTGMTRMRDLLPYAQELQAYLDAYCDLALGYDPDIQFTTVAIAY</sequence>
<protein>
    <submittedName>
        <fullName evidence="1">Uncharacterized protein</fullName>
    </submittedName>
</protein>
<dbReference type="Proteomes" id="UP001592531">
    <property type="component" value="Unassembled WGS sequence"/>
</dbReference>
<accession>A0ABV6VXH6</accession>
<gene>
    <name evidence="1" type="ORF">ACEZDE_17540</name>
</gene>
<dbReference type="EMBL" id="JBHFAB010000012">
    <property type="protein sequence ID" value="MFC1418430.1"/>
    <property type="molecule type" value="Genomic_DNA"/>
</dbReference>
<keyword evidence="2" id="KW-1185">Reference proteome</keyword>
<dbReference type="RefSeq" id="WP_380537227.1">
    <property type="nucleotide sequence ID" value="NZ_JBHFAB010000012.1"/>
</dbReference>
<comment type="caution">
    <text evidence="1">The sequence shown here is derived from an EMBL/GenBank/DDBJ whole genome shotgun (WGS) entry which is preliminary data.</text>
</comment>
<evidence type="ECO:0000313" key="2">
    <source>
        <dbReference type="Proteomes" id="UP001592531"/>
    </source>
</evidence>
<organism evidence="1 2">
    <name type="scientific">Streptacidiphilus cavernicola</name>
    <dbReference type="NCBI Taxonomy" id="3342716"/>
    <lineage>
        <taxon>Bacteria</taxon>
        <taxon>Bacillati</taxon>
        <taxon>Actinomycetota</taxon>
        <taxon>Actinomycetes</taxon>
        <taxon>Kitasatosporales</taxon>
        <taxon>Streptomycetaceae</taxon>
        <taxon>Streptacidiphilus</taxon>
    </lineage>
</organism>
<evidence type="ECO:0000313" key="1">
    <source>
        <dbReference type="EMBL" id="MFC1418430.1"/>
    </source>
</evidence>
<proteinExistence type="predicted"/>
<reference evidence="1 2" key="1">
    <citation type="submission" date="2024-09" db="EMBL/GenBank/DDBJ databases">
        <authorList>
            <person name="Lee S.D."/>
        </authorList>
    </citation>
    <scope>NUCLEOTIDE SEQUENCE [LARGE SCALE GENOMIC DNA]</scope>
    <source>
        <strain evidence="1 2">N8-3</strain>
    </source>
</reference>